<dbReference type="OrthoDB" id="8716700at2"/>
<gene>
    <name evidence="1" type="ORF">ST44_10480</name>
</gene>
<dbReference type="Pfam" id="PF05013">
    <property type="entry name" value="FGase"/>
    <property type="match status" value="1"/>
</dbReference>
<organism evidence="1 2">
    <name type="scientific">Prevotella pectinovora</name>
    <dbReference type="NCBI Taxonomy" id="1602169"/>
    <lineage>
        <taxon>Bacteria</taxon>
        <taxon>Pseudomonadati</taxon>
        <taxon>Bacteroidota</taxon>
        <taxon>Bacteroidia</taxon>
        <taxon>Bacteroidales</taxon>
        <taxon>Prevotellaceae</taxon>
        <taxon>Prevotella</taxon>
    </lineage>
</organism>
<evidence type="ECO:0000313" key="1">
    <source>
        <dbReference type="EMBL" id="KIP60861.1"/>
    </source>
</evidence>
<name>A0A0D0ISA4_9BACT</name>
<dbReference type="Proteomes" id="UP000032046">
    <property type="component" value="Unassembled WGS sequence"/>
</dbReference>
<proteinExistence type="predicted"/>
<dbReference type="AlphaFoldDB" id="A0A0D0ISA4"/>
<dbReference type="STRING" id="1602171.ST44_10480"/>
<dbReference type="RefSeq" id="WP_042519857.1">
    <property type="nucleotide sequence ID" value="NZ_JXQI01000018.1"/>
</dbReference>
<protein>
    <recommendedName>
        <fullName evidence="3">N-formylglutamate amidohydrolase</fullName>
    </recommendedName>
</protein>
<dbReference type="InterPro" id="IPR007709">
    <property type="entry name" value="N-FG_amidohydro"/>
</dbReference>
<sequence length="237" mass="27897">MQYERIVLNEPHASVEGLYDERLSFWNIDDRFINDIVLKWTDWHTDYLFHGFRDENVRTVRFPYSRFIVDAERLWNDPLEQSGQGIVYKCFGGYTRLVPEEAEAQLLDLWHWHQQRLSGHLCEGALLLDCHSFPHEMSDVDICIGFNEDWSKADKTTIELAVNLFEDSGYRVGINEPYSNSETPASPFLYQSMMLEVNKKAYMKAGTLQLSRDKRHKRSVNELMEKLLSLLLKQRNI</sequence>
<keyword evidence="2" id="KW-1185">Reference proteome</keyword>
<accession>A0A0D0ISA4</accession>
<comment type="caution">
    <text evidence="1">The sequence shown here is derived from an EMBL/GenBank/DDBJ whole genome shotgun (WGS) entry which is preliminary data.</text>
</comment>
<dbReference type="SUPFAM" id="SSF53187">
    <property type="entry name" value="Zn-dependent exopeptidases"/>
    <property type="match status" value="1"/>
</dbReference>
<reference evidence="1 2" key="1">
    <citation type="submission" date="2015-01" db="EMBL/GenBank/DDBJ databases">
        <title>Comparative genomics of non-oral Prevotella species.</title>
        <authorList>
            <person name="Accetto T."/>
            <person name="Nograsek B."/>
            <person name="Avgustin G."/>
        </authorList>
    </citation>
    <scope>NUCLEOTIDE SEQUENCE [LARGE SCALE GENOMIC DNA]</scope>
    <source>
        <strain evidence="1 2">P5-119</strain>
    </source>
</reference>
<evidence type="ECO:0008006" key="3">
    <source>
        <dbReference type="Google" id="ProtNLM"/>
    </source>
</evidence>
<dbReference type="EMBL" id="JXQK01000075">
    <property type="protein sequence ID" value="KIP60861.1"/>
    <property type="molecule type" value="Genomic_DNA"/>
</dbReference>
<evidence type="ECO:0000313" key="2">
    <source>
        <dbReference type="Proteomes" id="UP000032046"/>
    </source>
</evidence>
<dbReference type="Gene3D" id="3.40.630.40">
    <property type="entry name" value="Zn-dependent exopeptidases"/>
    <property type="match status" value="1"/>
</dbReference>